<dbReference type="AlphaFoldDB" id="A0A7M1BAC7"/>
<evidence type="ECO:0000313" key="3">
    <source>
        <dbReference type="Proteomes" id="UP000593580"/>
    </source>
</evidence>
<keyword evidence="3" id="KW-1185">Reference proteome</keyword>
<keyword evidence="1" id="KW-0812">Transmembrane</keyword>
<organism evidence="2 3">
    <name type="scientific">Sulfurimonas paralvinellae</name>
    <dbReference type="NCBI Taxonomy" id="317658"/>
    <lineage>
        <taxon>Bacteria</taxon>
        <taxon>Pseudomonadati</taxon>
        <taxon>Campylobacterota</taxon>
        <taxon>Epsilonproteobacteria</taxon>
        <taxon>Campylobacterales</taxon>
        <taxon>Sulfurimonadaceae</taxon>
        <taxon>Sulfurimonas</taxon>
    </lineage>
</organism>
<name>A0A7M1BAC7_9BACT</name>
<dbReference type="Pfam" id="PF20334">
    <property type="entry name" value="DUF6629"/>
    <property type="match status" value="1"/>
</dbReference>
<dbReference type="RefSeq" id="WP_193109716.1">
    <property type="nucleotide sequence ID" value="NZ_CP041406.1"/>
</dbReference>
<dbReference type="Proteomes" id="UP000593580">
    <property type="component" value="Chromosome"/>
</dbReference>
<sequence length="246" mass="27329">MDIYFAVLNFTLSGAIGLIGLLTLTKVSTPREVVFASLPLLFALHQFTEGFVWLGVGGHIEPRALELAAGIFIYYAQGVLPFLVPLAIWLIEKDGYRKKLVGILTFLGLGLAVYTMYGLATVPSTVRVVNNTLFYNNPWTANIYDASIYVLTTCGALMLSSSIAVALFGVLNLIGLTIIYLLRPYGFTSLWCLYAAVISGLLYFHFVERRIKFLQDLKLKSAEFSDKLSSELDALNKKRLFTFKKA</sequence>
<proteinExistence type="predicted"/>
<accession>A0A7M1BAC7</accession>
<feature type="transmembrane region" description="Helical" evidence="1">
    <location>
        <begin position="67"/>
        <end position="91"/>
    </location>
</feature>
<feature type="transmembrane region" description="Helical" evidence="1">
    <location>
        <begin position="100"/>
        <end position="119"/>
    </location>
</feature>
<evidence type="ECO:0000313" key="2">
    <source>
        <dbReference type="EMBL" id="QOP45788.1"/>
    </source>
</evidence>
<feature type="transmembrane region" description="Helical" evidence="1">
    <location>
        <begin position="188"/>
        <end position="207"/>
    </location>
</feature>
<protein>
    <submittedName>
        <fullName evidence="2">Uncharacterized protein</fullName>
    </submittedName>
</protein>
<feature type="transmembrane region" description="Helical" evidence="1">
    <location>
        <begin position="164"/>
        <end position="182"/>
    </location>
</feature>
<dbReference type="InterPro" id="IPR046737">
    <property type="entry name" value="DUF6629"/>
</dbReference>
<evidence type="ECO:0000256" key="1">
    <source>
        <dbReference type="SAM" id="Phobius"/>
    </source>
</evidence>
<dbReference type="KEGG" id="spal:FM071_05600"/>
<gene>
    <name evidence="2" type="ORF">FM071_05600</name>
</gene>
<dbReference type="EMBL" id="CP041406">
    <property type="protein sequence ID" value="QOP45788.1"/>
    <property type="molecule type" value="Genomic_DNA"/>
</dbReference>
<keyword evidence="1" id="KW-1133">Transmembrane helix</keyword>
<feature type="transmembrane region" description="Helical" evidence="1">
    <location>
        <begin position="33"/>
        <end position="55"/>
    </location>
</feature>
<keyword evidence="1" id="KW-0472">Membrane</keyword>
<reference evidence="2 3" key="1">
    <citation type="submission" date="2019-07" db="EMBL/GenBank/DDBJ databases">
        <title>Sulfurimonas paralvinellae sp. nov., a novel mesophilic, hydrogen- and sulfur-oxidizing chemolithoautotroph within the Epsilonproteo- bacteria isolated from a deep-sea hydrothermal vent polychaete nest, reclassification of Thiomicrospira denitrificans as Sulfurimonas denitrificans comb. nov. and emended description of the genus Sulfurimonas.</title>
        <authorList>
            <person name="Wang S."/>
            <person name="Jiang L."/>
            <person name="Shao Z."/>
        </authorList>
    </citation>
    <scope>NUCLEOTIDE SEQUENCE [LARGE SCALE GENOMIC DNA]</scope>
    <source>
        <strain evidence="2 3">GO25</strain>
    </source>
</reference>
<feature type="transmembrane region" description="Helical" evidence="1">
    <location>
        <begin position="6"/>
        <end position="24"/>
    </location>
</feature>